<keyword evidence="2" id="KW-1185">Reference proteome</keyword>
<accession>A0ABY3BUU9</accession>
<proteinExistence type="predicted"/>
<sequence>MGYDITIHAEKRVGTGFVEVPLDDYWYETYAFYGFLGGVRTWRDEPTPFGFRGLPDDTSEVAKESINEHCCATSWVGVNELLSFDYQQKFTDLDTSETLTVAEHLDPSFFDAVDRLVASGADRLVYGFA</sequence>
<dbReference type="RefSeq" id="WP_142911539.1">
    <property type="nucleotide sequence ID" value="NZ_JAPZLP010000001.1"/>
</dbReference>
<evidence type="ECO:0000313" key="2">
    <source>
        <dbReference type="Proteomes" id="UP000319481"/>
    </source>
</evidence>
<comment type="caution">
    <text evidence="1">The sequence shown here is derived from an EMBL/GenBank/DDBJ whole genome shotgun (WGS) entry which is preliminary data.</text>
</comment>
<name>A0ABY3BUU9_9HYPH</name>
<dbReference type="EMBL" id="SGNZ01000001">
    <property type="protein sequence ID" value="TRA96835.1"/>
    <property type="molecule type" value="Genomic_DNA"/>
</dbReference>
<protein>
    <submittedName>
        <fullName evidence="1">Uncharacterized protein</fullName>
    </submittedName>
</protein>
<organism evidence="1 2">
    <name type="scientific">Agrobacterium salinitolerans</name>
    <dbReference type="NCBI Taxonomy" id="1183413"/>
    <lineage>
        <taxon>Bacteria</taxon>
        <taxon>Pseudomonadati</taxon>
        <taxon>Pseudomonadota</taxon>
        <taxon>Alphaproteobacteria</taxon>
        <taxon>Hyphomicrobiales</taxon>
        <taxon>Rhizobiaceae</taxon>
        <taxon>Rhizobium/Agrobacterium group</taxon>
        <taxon>Agrobacterium</taxon>
    </lineage>
</organism>
<dbReference type="Proteomes" id="UP000319481">
    <property type="component" value="Unassembled WGS sequence"/>
</dbReference>
<gene>
    <name evidence="1" type="ORF">EXN23_00940</name>
</gene>
<evidence type="ECO:0000313" key="1">
    <source>
        <dbReference type="EMBL" id="TRA96835.1"/>
    </source>
</evidence>
<reference evidence="1 2" key="1">
    <citation type="journal article" date="2019" name="Appl. Microbiol. Biotechnol.">
        <title>Differential efficiency of wild type rhizogenic strains for rol gene transformation of plants.</title>
        <authorList>
            <person name="Desmet S."/>
            <person name="De Keyser E."/>
            <person name="Van Vaerenbergh J."/>
            <person name="Baeyen S."/>
            <person name="Van Huylenbroeck J."/>
            <person name="Geelen D."/>
            <person name="Dhooghe E."/>
        </authorList>
    </citation>
    <scope>NUCLEOTIDE SEQUENCE [LARGE SCALE GENOMIC DNA]</scope>
    <source>
        <strain evidence="1 2">GBBC3283</strain>
    </source>
</reference>